<comment type="pathway">
    <text evidence="10">Glycolipid biosynthesis; lipid IV(A) biosynthesis; lipid IV(A) from (3R)-3-hydroxytetradecanoyl-[acyl-carrier-protein] and UDP-N-acetyl-alpha-D-glucosamine: step 4/6.</text>
</comment>
<dbReference type="CDD" id="cd07398">
    <property type="entry name" value="MPP_YbbF-LpxH"/>
    <property type="match status" value="1"/>
</dbReference>
<feature type="binding site" evidence="10">
    <location>
        <position position="167"/>
    </location>
    <ligand>
        <name>substrate</name>
    </ligand>
</feature>
<feature type="binding site" evidence="10">
    <location>
        <position position="197"/>
    </location>
    <ligand>
        <name>Mn(2+)</name>
        <dbReference type="ChEBI" id="CHEBI:29035"/>
        <label>1</label>
    </ligand>
</feature>
<keyword evidence="5 10" id="KW-0479">Metal-binding</keyword>
<keyword evidence="3 10" id="KW-0997">Cell inner membrane</keyword>
<feature type="binding site" evidence="10">
    <location>
        <position position="42"/>
    </location>
    <ligand>
        <name>Mn(2+)</name>
        <dbReference type="ChEBI" id="CHEBI:29035"/>
        <label>1</label>
    </ligand>
</feature>
<feature type="binding site" evidence="10">
    <location>
        <begin position="79"/>
        <end position="80"/>
    </location>
    <ligand>
        <name>substrate</name>
    </ligand>
</feature>
<feature type="binding site" evidence="10">
    <location>
        <position position="42"/>
    </location>
    <ligand>
        <name>Mn(2+)</name>
        <dbReference type="ChEBI" id="CHEBI:29035"/>
        <label>2</label>
    </ligand>
</feature>
<dbReference type="InterPro" id="IPR004843">
    <property type="entry name" value="Calcineurin-like_PHP"/>
</dbReference>
<dbReference type="InterPro" id="IPR010138">
    <property type="entry name" value="UDP-diacylglucosamine_Hdrlase"/>
</dbReference>
<feature type="domain" description="Calcineurin-like phosphoesterase" evidence="11">
    <location>
        <begin position="6"/>
        <end position="198"/>
    </location>
</feature>
<dbReference type="EMBL" id="JACCHU010000002">
    <property type="protein sequence ID" value="NYT52821.1"/>
    <property type="molecule type" value="Genomic_DNA"/>
</dbReference>
<dbReference type="UniPathway" id="UPA00359">
    <property type="reaction ID" value="UER00480"/>
</dbReference>
<evidence type="ECO:0000256" key="1">
    <source>
        <dbReference type="ARBA" id="ARBA00022475"/>
    </source>
</evidence>
<keyword evidence="1 10" id="KW-1003">Cell membrane</keyword>
<dbReference type="GO" id="GO:0005737">
    <property type="term" value="C:cytoplasm"/>
    <property type="evidence" value="ECO:0007669"/>
    <property type="project" value="InterPro"/>
</dbReference>
<feature type="binding site" evidence="10">
    <location>
        <position position="122"/>
    </location>
    <ligand>
        <name>substrate</name>
    </ligand>
</feature>
<evidence type="ECO:0000313" key="12">
    <source>
        <dbReference type="EMBL" id="NYT52821.1"/>
    </source>
</evidence>
<evidence type="ECO:0000313" key="13">
    <source>
        <dbReference type="Proteomes" id="UP000525329"/>
    </source>
</evidence>
<keyword evidence="6 10" id="KW-0378">Hydrolase</keyword>
<dbReference type="SUPFAM" id="SSF56300">
    <property type="entry name" value="Metallo-dependent phosphatases"/>
    <property type="match status" value="1"/>
</dbReference>
<dbReference type="GO" id="GO:0008758">
    <property type="term" value="F:UDP-2,3-diacylglucosamine hydrolase activity"/>
    <property type="evidence" value="ECO:0007669"/>
    <property type="project" value="UniProtKB-UniRule"/>
</dbReference>
<name>A0A853GE98_9GAMM</name>
<dbReference type="NCBIfam" id="TIGR01854">
    <property type="entry name" value="lipid_A_lpxH"/>
    <property type="match status" value="1"/>
</dbReference>
<keyword evidence="8 10" id="KW-0472">Membrane</keyword>
<evidence type="ECO:0000256" key="7">
    <source>
        <dbReference type="ARBA" id="ARBA00023098"/>
    </source>
</evidence>
<feature type="binding site" evidence="10">
    <location>
        <position position="160"/>
    </location>
    <ligand>
        <name>substrate</name>
    </ligand>
</feature>
<feature type="binding site" evidence="10">
    <location>
        <position position="164"/>
    </location>
    <ligand>
        <name>substrate</name>
    </ligand>
</feature>
<evidence type="ECO:0000256" key="6">
    <source>
        <dbReference type="ARBA" id="ARBA00022801"/>
    </source>
</evidence>
<dbReference type="PANTHER" id="PTHR34990">
    <property type="entry name" value="UDP-2,3-DIACYLGLUCOSAMINE HYDROLASE-RELATED"/>
    <property type="match status" value="1"/>
</dbReference>
<dbReference type="EC" id="3.6.1.54" evidence="10"/>
<evidence type="ECO:0000256" key="3">
    <source>
        <dbReference type="ARBA" id="ARBA00022519"/>
    </source>
</evidence>
<dbReference type="GO" id="GO:0009245">
    <property type="term" value="P:lipid A biosynthetic process"/>
    <property type="evidence" value="ECO:0007669"/>
    <property type="project" value="UniProtKB-UniRule"/>
</dbReference>
<comment type="catalytic activity">
    <reaction evidence="10">
        <text>UDP-2-N,3-O-bis[(3R)-3-hydroxytetradecanoyl]-alpha-D-glucosamine + H2O = 2-N,3-O-bis[(3R)-3-hydroxytetradecanoyl]-alpha-D-glucosaminyl 1-phosphate + UMP + 2 H(+)</text>
        <dbReference type="Rhea" id="RHEA:25213"/>
        <dbReference type="ChEBI" id="CHEBI:15377"/>
        <dbReference type="ChEBI" id="CHEBI:15378"/>
        <dbReference type="ChEBI" id="CHEBI:57865"/>
        <dbReference type="ChEBI" id="CHEBI:57957"/>
        <dbReference type="ChEBI" id="CHEBI:78847"/>
        <dbReference type="EC" id="3.6.1.54"/>
    </reaction>
</comment>
<dbReference type="GO" id="GO:0030145">
    <property type="term" value="F:manganese ion binding"/>
    <property type="evidence" value="ECO:0007669"/>
    <property type="project" value="UniProtKB-UniRule"/>
</dbReference>
<keyword evidence="9 10" id="KW-0464">Manganese</keyword>
<dbReference type="AlphaFoldDB" id="A0A853GE98"/>
<feature type="binding site" evidence="10">
    <location>
        <position position="11"/>
    </location>
    <ligand>
        <name>Mn(2+)</name>
        <dbReference type="ChEBI" id="CHEBI:29035"/>
        <label>1</label>
    </ligand>
</feature>
<feature type="binding site" evidence="10">
    <location>
        <position position="195"/>
    </location>
    <ligand>
        <name>substrate</name>
    </ligand>
</feature>
<dbReference type="InterPro" id="IPR029052">
    <property type="entry name" value="Metallo-depent_PP-like"/>
</dbReference>
<proteinExistence type="inferred from homology"/>
<dbReference type="HAMAP" id="MF_00575">
    <property type="entry name" value="LpxH"/>
    <property type="match status" value="1"/>
</dbReference>
<accession>A0A853GE98</accession>
<evidence type="ECO:0000256" key="5">
    <source>
        <dbReference type="ARBA" id="ARBA00022723"/>
    </source>
</evidence>
<dbReference type="Proteomes" id="UP000525329">
    <property type="component" value="Unassembled WGS sequence"/>
</dbReference>
<comment type="caution">
    <text evidence="12">The sequence shown here is derived from an EMBL/GenBank/DDBJ whole genome shotgun (WGS) entry which is preliminary data.</text>
</comment>
<evidence type="ECO:0000259" key="11">
    <source>
        <dbReference type="Pfam" id="PF00149"/>
    </source>
</evidence>
<evidence type="ECO:0000256" key="2">
    <source>
        <dbReference type="ARBA" id="ARBA00022516"/>
    </source>
</evidence>
<sequence>MSQTFIIADLHLTVKKMKKTHLFIKFCQEQAVIADQLFILGDLFNTWLGDDLSINYYQKVILTLKKLSLKTKIFIMTGNRDFLLGNNFAKQTNCILIDTPYLLKTNKQQYLLTHGDELCTDDKEYQRLKRVLQHPITKFIFLHLKTKLRIKISEQLRQNSIKAQQNKSLKIMDVNITSVNQLMQKYPGVNLIHGHTHRLDTHINNKFTRYVLGDWSNNQGNAIKINHRQLNRLKISTTIN</sequence>
<keyword evidence="4 10" id="KW-0441">Lipid A biosynthesis</keyword>
<evidence type="ECO:0000256" key="4">
    <source>
        <dbReference type="ARBA" id="ARBA00022556"/>
    </source>
</evidence>
<feature type="binding site" evidence="10">
    <location>
        <position position="79"/>
    </location>
    <ligand>
        <name>Mn(2+)</name>
        <dbReference type="ChEBI" id="CHEBI:29035"/>
        <label>2</label>
    </ligand>
</feature>
<organism evidence="12 13">
    <name type="scientific">Candidatus Vesicomyosocius endoextente</name>
    <dbReference type="NCBI Taxonomy" id="2738853"/>
    <lineage>
        <taxon>Bacteria</taxon>
        <taxon>Pseudomonadati</taxon>
        <taxon>Pseudomonadota</taxon>
        <taxon>Gammaproteobacteria</taxon>
        <taxon>Candidatus Pseudothioglobaceae</taxon>
        <taxon>Candidatus Vesicomyidisocius</taxon>
    </lineage>
</organism>
<evidence type="ECO:0000256" key="8">
    <source>
        <dbReference type="ARBA" id="ARBA00023136"/>
    </source>
</evidence>
<dbReference type="Gene3D" id="3.60.21.10">
    <property type="match status" value="1"/>
</dbReference>
<feature type="binding site" evidence="10">
    <location>
        <position position="9"/>
    </location>
    <ligand>
        <name>Mn(2+)</name>
        <dbReference type="ChEBI" id="CHEBI:29035"/>
        <label>1</label>
    </ligand>
</feature>
<dbReference type="NCBIfam" id="NF003743">
    <property type="entry name" value="PRK05340.1"/>
    <property type="match status" value="1"/>
</dbReference>
<comment type="cofactor">
    <cofactor evidence="10">
        <name>Mn(2+)</name>
        <dbReference type="ChEBI" id="CHEBI:29035"/>
    </cofactor>
    <text evidence="10">Binds 2 Mn(2+) ions per subunit in a binuclear metal center.</text>
</comment>
<feature type="binding site" evidence="10">
    <location>
        <position position="195"/>
    </location>
    <ligand>
        <name>Mn(2+)</name>
        <dbReference type="ChEBI" id="CHEBI:29035"/>
        <label>2</label>
    </ligand>
</feature>
<dbReference type="Pfam" id="PF00149">
    <property type="entry name" value="Metallophos"/>
    <property type="match status" value="1"/>
</dbReference>
<dbReference type="InterPro" id="IPR043461">
    <property type="entry name" value="LpxH-like"/>
</dbReference>
<keyword evidence="2 10" id="KW-0444">Lipid biosynthesis</keyword>
<comment type="function">
    <text evidence="10">Hydrolyzes the pyrophosphate bond of UDP-2,3-diacylglucosamine to yield 2,3-diacylglucosamine 1-phosphate (lipid X) and UMP by catalyzing the attack of water at the alpha-P atom. Involved in the biosynthesis of lipid A, a phosphorylated glycolipid that anchors the lipopolysaccharide to the outer membrane of the cell.</text>
</comment>
<dbReference type="PANTHER" id="PTHR34990:SF1">
    <property type="entry name" value="UDP-2,3-DIACYLGLUCOSAMINE HYDROLASE"/>
    <property type="match status" value="1"/>
</dbReference>
<dbReference type="GO" id="GO:0019897">
    <property type="term" value="C:extrinsic component of plasma membrane"/>
    <property type="evidence" value="ECO:0007669"/>
    <property type="project" value="UniProtKB-UniRule"/>
</dbReference>
<comment type="similarity">
    <text evidence="10">Belongs to the LpxH family.</text>
</comment>
<evidence type="ECO:0000256" key="9">
    <source>
        <dbReference type="ARBA" id="ARBA00023211"/>
    </source>
</evidence>
<feature type="binding site" evidence="10">
    <location>
        <position position="114"/>
    </location>
    <ligand>
        <name>Mn(2+)</name>
        <dbReference type="ChEBI" id="CHEBI:29035"/>
        <label>2</label>
    </ligand>
</feature>
<protein>
    <recommendedName>
        <fullName evidence="10">UDP-2,3-diacylglucosamine hydrolase</fullName>
        <ecNumber evidence="10">3.6.1.54</ecNumber>
    </recommendedName>
    <alternativeName>
        <fullName evidence="10">UDP-2,3-diacylglucosamine diphosphatase</fullName>
    </alternativeName>
</protein>
<reference evidence="12 13" key="1">
    <citation type="submission" date="2020-05" db="EMBL/GenBank/DDBJ databases">
        <title>Horizontal transmission and recombination maintain forever young bacterial symbiont genomes.</title>
        <authorList>
            <person name="Russell S.L."/>
            <person name="Pepper-Tunick E."/>
            <person name="Svedberg J."/>
            <person name="Byrne A."/>
            <person name="Ruelas Castillo J."/>
            <person name="Vollmers C."/>
            <person name="Beinart R.A."/>
            <person name="Corbett-Detig R."/>
        </authorList>
    </citation>
    <scope>NUCLEOTIDE SEQUENCE [LARGE SCALE GENOMIC DNA]</scope>
    <source>
        <strain evidence="12">Monterey_2004</strain>
    </source>
</reference>
<keyword evidence="7 10" id="KW-0443">Lipid metabolism</keyword>
<comment type="subcellular location">
    <subcellularLocation>
        <location evidence="10">Cell inner membrane</location>
        <topology evidence="10">Peripheral membrane protein</topology>
        <orientation evidence="10">Cytoplasmic side</orientation>
    </subcellularLocation>
</comment>
<gene>
    <name evidence="10" type="primary">lpxH</name>
    <name evidence="12" type="ORF">H0A74_04575</name>
</gene>
<evidence type="ECO:0000256" key="10">
    <source>
        <dbReference type="HAMAP-Rule" id="MF_00575"/>
    </source>
</evidence>